<name>A0A4Q9MKU4_9APHY</name>
<accession>A0A4Q9MKU4</accession>
<protein>
    <submittedName>
        <fullName evidence="2">Uncharacterized protein</fullName>
    </submittedName>
</protein>
<reference evidence="2" key="1">
    <citation type="submission" date="2019-01" db="EMBL/GenBank/DDBJ databases">
        <title>Draft genome sequences of three monokaryotic isolates of the white-rot basidiomycete fungus Dichomitus squalens.</title>
        <authorList>
            <consortium name="DOE Joint Genome Institute"/>
            <person name="Lopez S.C."/>
            <person name="Andreopoulos B."/>
            <person name="Pangilinan J."/>
            <person name="Lipzen A."/>
            <person name="Riley R."/>
            <person name="Ahrendt S."/>
            <person name="Ng V."/>
            <person name="Barry K."/>
            <person name="Daum C."/>
            <person name="Grigoriev I.V."/>
            <person name="Hilden K.S."/>
            <person name="Makela M.R."/>
            <person name="de Vries R.P."/>
        </authorList>
    </citation>
    <scope>NUCLEOTIDE SEQUENCE [LARGE SCALE GENOMIC DNA]</scope>
    <source>
        <strain evidence="2">OM18370.1</strain>
    </source>
</reference>
<evidence type="ECO:0000313" key="2">
    <source>
        <dbReference type="EMBL" id="TBU28149.1"/>
    </source>
</evidence>
<dbReference type="AlphaFoldDB" id="A0A4Q9MKU4"/>
<proteinExistence type="predicted"/>
<gene>
    <name evidence="2" type="ORF">BD311DRAFT_334992</name>
</gene>
<evidence type="ECO:0000256" key="1">
    <source>
        <dbReference type="SAM" id="MobiDB-lite"/>
    </source>
</evidence>
<organism evidence="2">
    <name type="scientific">Dichomitus squalens</name>
    <dbReference type="NCBI Taxonomy" id="114155"/>
    <lineage>
        <taxon>Eukaryota</taxon>
        <taxon>Fungi</taxon>
        <taxon>Dikarya</taxon>
        <taxon>Basidiomycota</taxon>
        <taxon>Agaricomycotina</taxon>
        <taxon>Agaricomycetes</taxon>
        <taxon>Polyporales</taxon>
        <taxon>Polyporaceae</taxon>
        <taxon>Dichomitus</taxon>
    </lineage>
</organism>
<sequence length="172" mass="18825">MGSAREFCSLGTRANPGWVSVGVGVSAAEKDEDKGRPRRSRTTSWGEKDGRRGGIAWKADSGVGEDQSWNRWRDGWSSGRPGLSGRRMWRSCETGSPYLREISPSASPSPSLGHWSGGASRRRWLLPDRGLCATVYHPTFFLYSRTAIVDAAPKYTPQLHEHAPDAPCHAAA</sequence>
<feature type="region of interest" description="Disordered" evidence="1">
    <location>
        <begin position="26"/>
        <end position="66"/>
    </location>
</feature>
<dbReference type="EMBL" id="ML143424">
    <property type="protein sequence ID" value="TBU28149.1"/>
    <property type="molecule type" value="Genomic_DNA"/>
</dbReference>
<dbReference type="Proteomes" id="UP000292957">
    <property type="component" value="Unassembled WGS sequence"/>
</dbReference>